<reference evidence="5 6" key="1">
    <citation type="submission" date="2018-09" db="EMBL/GenBank/DDBJ databases">
        <authorList>
            <person name="Zhu H."/>
        </authorList>
    </citation>
    <scope>NUCLEOTIDE SEQUENCE [LARGE SCALE GENOMIC DNA]</scope>
    <source>
        <strain evidence="5 6">K2R10-39</strain>
    </source>
</reference>
<dbReference type="SUPFAM" id="SSF55781">
    <property type="entry name" value="GAF domain-like"/>
    <property type="match status" value="1"/>
</dbReference>
<dbReference type="InterPro" id="IPR050465">
    <property type="entry name" value="UPF0194_transport"/>
</dbReference>
<dbReference type="EMBL" id="QYUN01000003">
    <property type="protein sequence ID" value="RJF96746.1"/>
    <property type="molecule type" value="Genomic_DNA"/>
</dbReference>
<evidence type="ECO:0000313" key="5">
    <source>
        <dbReference type="EMBL" id="RJF96746.1"/>
    </source>
</evidence>
<dbReference type="GO" id="GO:0030313">
    <property type="term" value="C:cell envelope"/>
    <property type="evidence" value="ECO:0007669"/>
    <property type="project" value="UniProtKB-SubCell"/>
</dbReference>
<dbReference type="Gene3D" id="3.30.450.40">
    <property type="match status" value="1"/>
</dbReference>
<dbReference type="Proteomes" id="UP000285190">
    <property type="component" value="Unassembled WGS sequence"/>
</dbReference>
<dbReference type="AlphaFoldDB" id="A0A418WVN5"/>
<keyword evidence="6" id="KW-1185">Reference proteome</keyword>
<dbReference type="Gene3D" id="2.40.30.170">
    <property type="match status" value="1"/>
</dbReference>
<accession>A0A418WVN5</accession>
<dbReference type="InterPro" id="IPR003018">
    <property type="entry name" value="GAF"/>
</dbReference>
<comment type="subcellular location">
    <subcellularLocation>
        <location evidence="1">Cell envelope</location>
    </subcellularLocation>
</comment>
<evidence type="ECO:0000256" key="2">
    <source>
        <dbReference type="ARBA" id="ARBA00023054"/>
    </source>
</evidence>
<gene>
    <name evidence="5" type="ORF">D3870_20320</name>
</gene>
<evidence type="ECO:0000256" key="1">
    <source>
        <dbReference type="ARBA" id="ARBA00004196"/>
    </source>
</evidence>
<dbReference type="Pfam" id="PF01590">
    <property type="entry name" value="GAF"/>
    <property type="match status" value="1"/>
</dbReference>
<proteinExistence type="predicted"/>
<dbReference type="InterPro" id="IPR029016">
    <property type="entry name" value="GAF-like_dom_sf"/>
</dbReference>
<keyword evidence="2 3" id="KW-0175">Coiled coil</keyword>
<dbReference type="Gene3D" id="2.40.50.100">
    <property type="match status" value="1"/>
</dbReference>
<evidence type="ECO:0000313" key="6">
    <source>
        <dbReference type="Proteomes" id="UP000285190"/>
    </source>
</evidence>
<dbReference type="PANTHER" id="PTHR32347">
    <property type="entry name" value="EFFLUX SYSTEM COMPONENT YKNX-RELATED"/>
    <property type="match status" value="1"/>
</dbReference>
<feature type="domain" description="GAF" evidence="4">
    <location>
        <begin position="60"/>
        <end position="188"/>
    </location>
</feature>
<feature type="coiled-coil region" evidence="3">
    <location>
        <begin position="281"/>
        <end position="320"/>
    </location>
</feature>
<name>A0A418WVN5_9BURK</name>
<dbReference type="SUPFAM" id="SSF111369">
    <property type="entry name" value="HlyD-like secretion proteins"/>
    <property type="match status" value="1"/>
</dbReference>
<protein>
    <submittedName>
        <fullName evidence="5">HlyD family efflux transporter periplasmic adaptor subunit</fullName>
    </submittedName>
</protein>
<dbReference type="PANTHER" id="PTHR32347:SF23">
    <property type="entry name" value="BLL5650 PROTEIN"/>
    <property type="match status" value="1"/>
</dbReference>
<sequence>MVGDILILVFSNFIKLHLSPIPLTSTMKLTTAHAEQTTDRNTGFMDWLRPLLTHASFSSAATEFLTRLAQSTGCERASLGFVTRKAIRICAVSQYYQGMKDSILPEVTAAMEESLLQDTALHYPDPLNDFPHIVLAHAELARCNGLSSVFTIPLAEDGQLIGAITLESRRKNGFDRELLASLQQLAVDAGPLLKLKWTLDQPLPVRCATAVRAAVTRGSLASLRTRHVAAGFVALCAAAVFLLPVSNRVSGQARLEASVQRVITSPIDGYLKEVRVRPGDRVQASQSLAELNDEALHVERRRLDAEAVQQENALAEAMVKADRTQVALRRAKLDEVIAQRELVAQQLERTQLIAPFDGVVIKGDLTQLLGSPLKRGDVLLTVSQGSEFRVMVEVPERDISGVKLGQAGKLVLTALPDQAFGIRIARITPVAGISSDGENVFEVEAQLDADAAAAALVPGLKGVAKITTGHTPIGWQWAARAWHALSFIVWSRLG</sequence>
<evidence type="ECO:0000259" key="4">
    <source>
        <dbReference type="Pfam" id="PF01590"/>
    </source>
</evidence>
<comment type="caution">
    <text evidence="5">The sequence shown here is derived from an EMBL/GenBank/DDBJ whole genome shotgun (WGS) entry which is preliminary data.</text>
</comment>
<organism evidence="5 6">
    <name type="scientific">Noviherbaspirillum cavernae</name>
    <dbReference type="NCBI Taxonomy" id="2320862"/>
    <lineage>
        <taxon>Bacteria</taxon>
        <taxon>Pseudomonadati</taxon>
        <taxon>Pseudomonadota</taxon>
        <taxon>Betaproteobacteria</taxon>
        <taxon>Burkholderiales</taxon>
        <taxon>Oxalobacteraceae</taxon>
        <taxon>Noviherbaspirillum</taxon>
    </lineage>
</organism>
<evidence type="ECO:0000256" key="3">
    <source>
        <dbReference type="SAM" id="Coils"/>
    </source>
</evidence>